<gene>
    <name evidence="1" type="ORF">G5714_007645</name>
</gene>
<keyword evidence="2" id="KW-1185">Reference proteome</keyword>
<proteinExistence type="predicted"/>
<evidence type="ECO:0000313" key="1">
    <source>
        <dbReference type="EMBL" id="KAF4110614.1"/>
    </source>
</evidence>
<sequence length="96" mass="10500">MVRLSSLQCVQPDSESLSSHDPLLTVQHAHRTHLLSLQSQTLITTDDTTNDSSYNQHSSLWRNAAFLICFLRGGSRQTASGNGEGRTALVSLCVMV</sequence>
<dbReference type="AlphaFoldDB" id="A0A7J6CUB4"/>
<comment type="caution">
    <text evidence="1">The sequence shown here is derived from an EMBL/GenBank/DDBJ whole genome shotgun (WGS) entry which is preliminary data.</text>
</comment>
<dbReference type="Proteomes" id="UP000579812">
    <property type="component" value="Unassembled WGS sequence"/>
</dbReference>
<protein>
    <submittedName>
        <fullName evidence="1">Uncharacterized protein</fullName>
    </submittedName>
</protein>
<reference evidence="1 2" key="1">
    <citation type="submission" date="2020-04" db="EMBL/GenBank/DDBJ databases">
        <title>Chromosome-level genome assembly of a cyprinid fish Onychostoma macrolepis by integration of Nanopore Sequencing, Bionano and Hi-C technology.</title>
        <authorList>
            <person name="Wang D."/>
        </authorList>
    </citation>
    <scope>NUCLEOTIDE SEQUENCE [LARGE SCALE GENOMIC DNA]</scope>
    <source>
        <strain evidence="1">SWU-2019</strain>
        <tissue evidence="1">Muscle</tissue>
    </source>
</reference>
<organism evidence="1 2">
    <name type="scientific">Onychostoma macrolepis</name>
    <dbReference type="NCBI Taxonomy" id="369639"/>
    <lineage>
        <taxon>Eukaryota</taxon>
        <taxon>Metazoa</taxon>
        <taxon>Chordata</taxon>
        <taxon>Craniata</taxon>
        <taxon>Vertebrata</taxon>
        <taxon>Euteleostomi</taxon>
        <taxon>Actinopterygii</taxon>
        <taxon>Neopterygii</taxon>
        <taxon>Teleostei</taxon>
        <taxon>Ostariophysi</taxon>
        <taxon>Cypriniformes</taxon>
        <taxon>Cyprinidae</taxon>
        <taxon>Acrossocheilinae</taxon>
        <taxon>Onychostoma</taxon>
    </lineage>
</organism>
<dbReference type="EMBL" id="JAAMOB010000007">
    <property type="protein sequence ID" value="KAF4110614.1"/>
    <property type="molecule type" value="Genomic_DNA"/>
</dbReference>
<name>A0A7J6CUB4_9TELE</name>
<evidence type="ECO:0000313" key="2">
    <source>
        <dbReference type="Proteomes" id="UP000579812"/>
    </source>
</evidence>
<accession>A0A7J6CUB4</accession>